<protein>
    <recommendedName>
        <fullName evidence="3">Exo-alpha-sialidase</fullName>
    </recommendedName>
</protein>
<evidence type="ECO:0000313" key="1">
    <source>
        <dbReference type="EMBL" id="VVE14642.1"/>
    </source>
</evidence>
<dbReference type="SUPFAM" id="SSF89372">
    <property type="entry name" value="Fucose-specific lectin"/>
    <property type="match status" value="1"/>
</dbReference>
<organism evidence="1 2">
    <name type="scientific">Pandoraea horticolens</name>
    <dbReference type="NCBI Taxonomy" id="2508298"/>
    <lineage>
        <taxon>Bacteria</taxon>
        <taxon>Pseudomonadati</taxon>
        <taxon>Pseudomonadota</taxon>
        <taxon>Betaproteobacteria</taxon>
        <taxon>Burkholderiales</taxon>
        <taxon>Burkholderiaceae</taxon>
        <taxon>Pandoraea</taxon>
    </lineage>
</organism>
<proteinExistence type="predicted"/>
<dbReference type="Proteomes" id="UP000343317">
    <property type="component" value="Unassembled WGS sequence"/>
</dbReference>
<name>A0A5E4VQM1_9BURK</name>
<keyword evidence="2" id="KW-1185">Reference proteome</keyword>
<dbReference type="EMBL" id="CABPSM010000007">
    <property type="protein sequence ID" value="VVE14642.1"/>
    <property type="molecule type" value="Genomic_DNA"/>
</dbReference>
<dbReference type="RefSeq" id="WP_150621041.1">
    <property type="nucleotide sequence ID" value="NZ_CABPSM010000007.1"/>
</dbReference>
<evidence type="ECO:0008006" key="3">
    <source>
        <dbReference type="Google" id="ProtNLM"/>
    </source>
</evidence>
<gene>
    <name evidence="1" type="ORF">PHO31112_02808</name>
</gene>
<accession>A0A5E4VQM1</accession>
<dbReference type="AlphaFoldDB" id="A0A5E4VQM1"/>
<sequence length="310" mass="34105">MGKKNMIRKPIVPGDIYVFFQKSDSPTHPSYIRLDLNTGMWSVPFTLPSMSLHDQENGVYNSDPRAAYYKGKLYLFGRAPDNSIQVMTSADGQYWSDPVTLGTSKTCSAVMPYVFNDSLYVFYPGIDGGNPICCNKYDENLNQLNWWVAPQPASTIYPVGFSLDQQIVFFNSNGVLSMVDFNDNGFSGAGGSIGGYNLSLWPSTLDANTANALVVINFFRGTGTDSRLYQDDDGNVIDGINIYTAPSTALLESETAQERIVAVFYAENNPTRNLRCAVTKGLYFNVLSKQDTGISLAPNNCSPFAILIPQ</sequence>
<reference evidence="1 2" key="1">
    <citation type="submission" date="2019-08" db="EMBL/GenBank/DDBJ databases">
        <authorList>
            <person name="Peeters C."/>
        </authorList>
    </citation>
    <scope>NUCLEOTIDE SEQUENCE [LARGE SCALE GENOMIC DNA]</scope>
    <source>
        <strain evidence="1 2">LMG 31112</strain>
    </source>
</reference>
<evidence type="ECO:0000313" key="2">
    <source>
        <dbReference type="Proteomes" id="UP000343317"/>
    </source>
</evidence>